<name>A0AA88CS68_FICCA</name>
<keyword evidence="3" id="KW-1185">Reference proteome</keyword>
<gene>
    <name evidence="2" type="ORF">TIFTF001_001657</name>
</gene>
<proteinExistence type="predicted"/>
<evidence type="ECO:0000256" key="1">
    <source>
        <dbReference type="SAM" id="MobiDB-lite"/>
    </source>
</evidence>
<feature type="compositionally biased region" description="Basic residues" evidence="1">
    <location>
        <begin position="14"/>
        <end position="27"/>
    </location>
</feature>
<dbReference type="EMBL" id="BTGU01000002">
    <property type="protein sequence ID" value="GMN27462.1"/>
    <property type="molecule type" value="Genomic_DNA"/>
</dbReference>
<sequence>MATANIVINGNPPPRRRRHRQRPISNRKRIPMKIAGKLRISDHGMTVTSTKISDLEPQLFLRQRIF</sequence>
<dbReference type="Proteomes" id="UP001187192">
    <property type="component" value="Unassembled WGS sequence"/>
</dbReference>
<evidence type="ECO:0000313" key="3">
    <source>
        <dbReference type="Proteomes" id="UP001187192"/>
    </source>
</evidence>
<feature type="region of interest" description="Disordered" evidence="1">
    <location>
        <begin position="1"/>
        <end position="27"/>
    </location>
</feature>
<protein>
    <submittedName>
        <fullName evidence="2">Uncharacterized protein</fullName>
    </submittedName>
</protein>
<dbReference type="AlphaFoldDB" id="A0AA88CS68"/>
<accession>A0AA88CS68</accession>
<evidence type="ECO:0000313" key="2">
    <source>
        <dbReference type="EMBL" id="GMN27462.1"/>
    </source>
</evidence>
<reference evidence="2" key="1">
    <citation type="submission" date="2023-07" db="EMBL/GenBank/DDBJ databases">
        <title>draft genome sequence of fig (Ficus carica).</title>
        <authorList>
            <person name="Takahashi T."/>
            <person name="Nishimura K."/>
        </authorList>
    </citation>
    <scope>NUCLEOTIDE SEQUENCE</scope>
</reference>
<comment type="caution">
    <text evidence="2">The sequence shown here is derived from an EMBL/GenBank/DDBJ whole genome shotgun (WGS) entry which is preliminary data.</text>
</comment>
<organism evidence="2 3">
    <name type="scientific">Ficus carica</name>
    <name type="common">Common fig</name>
    <dbReference type="NCBI Taxonomy" id="3494"/>
    <lineage>
        <taxon>Eukaryota</taxon>
        <taxon>Viridiplantae</taxon>
        <taxon>Streptophyta</taxon>
        <taxon>Embryophyta</taxon>
        <taxon>Tracheophyta</taxon>
        <taxon>Spermatophyta</taxon>
        <taxon>Magnoliopsida</taxon>
        <taxon>eudicotyledons</taxon>
        <taxon>Gunneridae</taxon>
        <taxon>Pentapetalae</taxon>
        <taxon>rosids</taxon>
        <taxon>fabids</taxon>
        <taxon>Rosales</taxon>
        <taxon>Moraceae</taxon>
        <taxon>Ficeae</taxon>
        <taxon>Ficus</taxon>
    </lineage>
</organism>